<proteinExistence type="predicted"/>
<protein>
    <submittedName>
        <fullName evidence="1">Uncharacterized protein</fullName>
    </submittedName>
</protein>
<evidence type="ECO:0000313" key="1">
    <source>
        <dbReference type="EMBL" id="MBX50235.1"/>
    </source>
</evidence>
<dbReference type="AlphaFoldDB" id="A0A2P2P646"/>
<sequence>MHISKNVLLTHPTQYVMVNMSGAFCWRFLLLSSHLEIIFGMPIKSYFVLLGCSYVDHFNSLWSIFVSSH</sequence>
<reference evidence="1" key="1">
    <citation type="submission" date="2018-02" db="EMBL/GenBank/DDBJ databases">
        <title>Rhizophora mucronata_Transcriptome.</title>
        <authorList>
            <person name="Meera S.P."/>
            <person name="Sreeshan A."/>
            <person name="Augustine A."/>
        </authorList>
    </citation>
    <scope>NUCLEOTIDE SEQUENCE</scope>
    <source>
        <tissue evidence="1">Leaf</tissue>
    </source>
</reference>
<name>A0A2P2P646_RHIMU</name>
<dbReference type="EMBL" id="GGEC01069751">
    <property type="protein sequence ID" value="MBX50235.1"/>
    <property type="molecule type" value="Transcribed_RNA"/>
</dbReference>
<accession>A0A2P2P646</accession>
<organism evidence="1">
    <name type="scientific">Rhizophora mucronata</name>
    <name type="common">Asiatic mangrove</name>
    <dbReference type="NCBI Taxonomy" id="61149"/>
    <lineage>
        <taxon>Eukaryota</taxon>
        <taxon>Viridiplantae</taxon>
        <taxon>Streptophyta</taxon>
        <taxon>Embryophyta</taxon>
        <taxon>Tracheophyta</taxon>
        <taxon>Spermatophyta</taxon>
        <taxon>Magnoliopsida</taxon>
        <taxon>eudicotyledons</taxon>
        <taxon>Gunneridae</taxon>
        <taxon>Pentapetalae</taxon>
        <taxon>rosids</taxon>
        <taxon>fabids</taxon>
        <taxon>Malpighiales</taxon>
        <taxon>Rhizophoraceae</taxon>
        <taxon>Rhizophora</taxon>
    </lineage>
</organism>